<dbReference type="InterPro" id="IPR036938">
    <property type="entry name" value="PAP2/HPO_sf"/>
</dbReference>
<organism evidence="2 3">
    <name type="scientific">Paraflavitalea soli</name>
    <dbReference type="NCBI Taxonomy" id="2315862"/>
    <lineage>
        <taxon>Bacteria</taxon>
        <taxon>Pseudomonadati</taxon>
        <taxon>Bacteroidota</taxon>
        <taxon>Chitinophagia</taxon>
        <taxon>Chitinophagales</taxon>
        <taxon>Chitinophagaceae</taxon>
        <taxon>Paraflavitalea</taxon>
    </lineage>
</organism>
<dbReference type="AlphaFoldDB" id="A0A3B7N0G7"/>
<accession>A0A3B7N0G7</accession>
<feature type="domain" description="Phosphatidic acid phosphatase type 2/haloperoxidase" evidence="1">
    <location>
        <begin position="118"/>
        <end position="219"/>
    </location>
</feature>
<dbReference type="SUPFAM" id="SSF48317">
    <property type="entry name" value="Acid phosphatase/Vanadium-dependent haloperoxidase"/>
    <property type="match status" value="1"/>
</dbReference>
<evidence type="ECO:0000313" key="2">
    <source>
        <dbReference type="EMBL" id="AXY78830.1"/>
    </source>
</evidence>
<dbReference type="EMBL" id="CP032157">
    <property type="protein sequence ID" value="AXY78830.1"/>
    <property type="molecule type" value="Genomic_DNA"/>
</dbReference>
<name>A0A3B7N0G7_9BACT</name>
<dbReference type="Pfam" id="PF01569">
    <property type="entry name" value="PAP2"/>
    <property type="match status" value="1"/>
</dbReference>
<dbReference type="KEGG" id="pseg:D3H65_29990"/>
<protein>
    <submittedName>
        <fullName evidence="2">PAP2 family protein</fullName>
    </submittedName>
</protein>
<dbReference type="CDD" id="cd03394">
    <property type="entry name" value="PAP2_like_5"/>
    <property type="match status" value="1"/>
</dbReference>
<dbReference type="PANTHER" id="PTHR14969:SF13">
    <property type="entry name" value="AT30094P"/>
    <property type="match status" value="1"/>
</dbReference>
<evidence type="ECO:0000313" key="3">
    <source>
        <dbReference type="Proteomes" id="UP000263900"/>
    </source>
</evidence>
<dbReference type="SMART" id="SM00014">
    <property type="entry name" value="acidPPc"/>
    <property type="match status" value="1"/>
</dbReference>
<dbReference type="Gene3D" id="1.20.144.10">
    <property type="entry name" value="Phosphatidic acid phosphatase type 2/haloperoxidase"/>
    <property type="match status" value="1"/>
</dbReference>
<reference evidence="2 3" key="1">
    <citation type="submission" date="2018-09" db="EMBL/GenBank/DDBJ databases">
        <title>Genome sequencing of strain 6GH32-13.</title>
        <authorList>
            <person name="Weon H.-Y."/>
            <person name="Heo J."/>
            <person name="Kwon S.-W."/>
        </authorList>
    </citation>
    <scope>NUCLEOTIDE SEQUENCE [LARGE SCALE GENOMIC DNA]</scope>
    <source>
        <strain evidence="2 3">5GH32-13</strain>
    </source>
</reference>
<keyword evidence="3" id="KW-1185">Reference proteome</keyword>
<evidence type="ECO:0000259" key="1">
    <source>
        <dbReference type="SMART" id="SM00014"/>
    </source>
</evidence>
<dbReference type="Proteomes" id="UP000263900">
    <property type="component" value="Chromosome"/>
</dbReference>
<dbReference type="PANTHER" id="PTHR14969">
    <property type="entry name" value="SPHINGOSINE-1-PHOSPHATE PHOSPHOHYDROLASE"/>
    <property type="match status" value="1"/>
</dbReference>
<gene>
    <name evidence="2" type="ORF">D3H65_29990</name>
</gene>
<dbReference type="InterPro" id="IPR000326">
    <property type="entry name" value="PAP2/HPO"/>
</dbReference>
<dbReference type="OrthoDB" id="9773582at2"/>
<sequence length="256" mass="28296">MLLMVFTVSAQSFDTTGIPRSSLSDSLRVVNINSPVAVKKAFPVGMLLIPATLITYGITSVGNKELKSINKEIREEIWEEQPHKLIHIDNYLQWAPAAAVYGLNALGIKGEHNLRDRTIIYGLSTAIMGTTVYATKSFSKQWRPDESDRSSFPSGHTATAFAAAEFLRKEYWKVSPWYGVAGYAVAATTGYLRMYNNKHWLSDVVAGAGIGILSTDLAYYLYPTVKRLFVKEKKGATMAAPFYQQGVVGLSLVHSF</sequence>
<proteinExistence type="predicted"/>